<feature type="domain" description="CBM1" evidence="3">
    <location>
        <begin position="121"/>
        <end position="157"/>
    </location>
</feature>
<accession>A0A067NEP0</accession>
<dbReference type="VEuPathDB" id="FungiDB:PLEOSDRAFT_159780"/>
<dbReference type="SMART" id="SM00236">
    <property type="entry name" value="fCBD"/>
    <property type="match status" value="2"/>
</dbReference>
<dbReference type="PROSITE" id="PS51164">
    <property type="entry name" value="CBM1_2"/>
    <property type="match status" value="2"/>
</dbReference>
<feature type="signal peptide" evidence="2">
    <location>
        <begin position="1"/>
        <end position="16"/>
    </location>
</feature>
<evidence type="ECO:0000256" key="2">
    <source>
        <dbReference type="SAM" id="SignalP"/>
    </source>
</evidence>
<dbReference type="GO" id="GO:0005975">
    <property type="term" value="P:carbohydrate metabolic process"/>
    <property type="evidence" value="ECO:0007669"/>
    <property type="project" value="InterPro"/>
</dbReference>
<organism evidence="4 5">
    <name type="scientific">Pleurotus ostreatus (strain PC15)</name>
    <name type="common">Oyster mushroom</name>
    <dbReference type="NCBI Taxonomy" id="1137138"/>
    <lineage>
        <taxon>Eukaryota</taxon>
        <taxon>Fungi</taxon>
        <taxon>Dikarya</taxon>
        <taxon>Basidiomycota</taxon>
        <taxon>Agaricomycotina</taxon>
        <taxon>Agaricomycetes</taxon>
        <taxon>Agaricomycetidae</taxon>
        <taxon>Agaricales</taxon>
        <taxon>Pleurotineae</taxon>
        <taxon>Pleurotaceae</taxon>
        <taxon>Pleurotus</taxon>
    </lineage>
</organism>
<dbReference type="OrthoDB" id="2119228at2759"/>
<feature type="chain" id="PRO_5001645627" evidence="2">
    <location>
        <begin position="17"/>
        <end position="177"/>
    </location>
</feature>
<dbReference type="InterPro" id="IPR000254">
    <property type="entry name" value="CBD"/>
</dbReference>
<dbReference type="EMBL" id="KL198009">
    <property type="protein sequence ID" value="KDQ26294.1"/>
    <property type="molecule type" value="Genomic_DNA"/>
</dbReference>
<dbReference type="Proteomes" id="UP000027073">
    <property type="component" value="Unassembled WGS sequence"/>
</dbReference>
<dbReference type="AlphaFoldDB" id="A0A067NEP0"/>
<gene>
    <name evidence="4" type="ORF">PLEOSDRAFT_159780</name>
</gene>
<feature type="domain" description="CBM1" evidence="3">
    <location>
        <begin position="48"/>
        <end position="87"/>
    </location>
</feature>
<dbReference type="HOGENOM" id="CLU_1518492_0_0_1"/>
<dbReference type="SUPFAM" id="SSF57180">
    <property type="entry name" value="Cellulose-binding domain"/>
    <property type="match status" value="2"/>
</dbReference>
<keyword evidence="1 2" id="KW-0732">Signal</keyword>
<dbReference type="STRING" id="1137138.A0A067NEP0"/>
<evidence type="ECO:0000313" key="4">
    <source>
        <dbReference type="EMBL" id="KDQ26294.1"/>
    </source>
</evidence>
<evidence type="ECO:0000259" key="3">
    <source>
        <dbReference type="PROSITE" id="PS51164"/>
    </source>
</evidence>
<dbReference type="GO" id="GO:0030248">
    <property type="term" value="F:cellulose binding"/>
    <property type="evidence" value="ECO:0007669"/>
    <property type="project" value="InterPro"/>
</dbReference>
<sequence length="177" mass="18863">MFKTLFALSFLGIALAYTPAPGGTASCWTFPPVSTSSTPSPSPSPIPDAQPVWAQCGGVNYAGPTVCQPGLYCHEYNEFDQYYDDSAHVYGIEQLDCHAIFIPSPGFDGDSDVLDGDDNPDGYPNYQQCGGEGYAGQTVCIPGAYCHEHNQWYSQCLPVVATSTGTTQPPQTAVVCT</sequence>
<evidence type="ECO:0000313" key="5">
    <source>
        <dbReference type="Proteomes" id="UP000027073"/>
    </source>
</evidence>
<dbReference type="PROSITE" id="PS51257">
    <property type="entry name" value="PROKAR_LIPOPROTEIN"/>
    <property type="match status" value="1"/>
</dbReference>
<name>A0A067NEP0_PLEO1</name>
<dbReference type="InterPro" id="IPR035971">
    <property type="entry name" value="CBD_sf"/>
</dbReference>
<reference evidence="5" key="1">
    <citation type="journal article" date="2014" name="Proc. Natl. Acad. Sci. U.S.A.">
        <title>Extensive sampling of basidiomycete genomes demonstrates inadequacy of the white-rot/brown-rot paradigm for wood decay fungi.</title>
        <authorList>
            <person name="Riley R."/>
            <person name="Salamov A.A."/>
            <person name="Brown D.W."/>
            <person name="Nagy L.G."/>
            <person name="Floudas D."/>
            <person name="Held B.W."/>
            <person name="Levasseur A."/>
            <person name="Lombard V."/>
            <person name="Morin E."/>
            <person name="Otillar R."/>
            <person name="Lindquist E.A."/>
            <person name="Sun H."/>
            <person name="LaButti K.M."/>
            <person name="Schmutz J."/>
            <person name="Jabbour D."/>
            <person name="Luo H."/>
            <person name="Baker S.E."/>
            <person name="Pisabarro A.G."/>
            <person name="Walton J.D."/>
            <person name="Blanchette R.A."/>
            <person name="Henrissat B."/>
            <person name="Martin F."/>
            <person name="Cullen D."/>
            <person name="Hibbett D.S."/>
            <person name="Grigoriev I.V."/>
        </authorList>
    </citation>
    <scope>NUCLEOTIDE SEQUENCE [LARGE SCALE GENOMIC DNA]</scope>
    <source>
        <strain evidence="5">PC15</strain>
    </source>
</reference>
<protein>
    <submittedName>
        <fullName evidence="4">Carbohydrate-binding module family 1 protein</fullName>
    </submittedName>
</protein>
<evidence type="ECO:0000256" key="1">
    <source>
        <dbReference type="ARBA" id="ARBA00022729"/>
    </source>
</evidence>
<dbReference type="GO" id="GO:0005576">
    <property type="term" value="C:extracellular region"/>
    <property type="evidence" value="ECO:0007669"/>
    <property type="project" value="InterPro"/>
</dbReference>
<proteinExistence type="predicted"/>
<dbReference type="Pfam" id="PF00734">
    <property type="entry name" value="CBM_1"/>
    <property type="match status" value="2"/>
</dbReference>
<dbReference type="PROSITE" id="PS00562">
    <property type="entry name" value="CBM1_1"/>
    <property type="match status" value="1"/>
</dbReference>
<dbReference type="InParanoid" id="A0A067NEP0"/>